<dbReference type="Proteomes" id="UP000198287">
    <property type="component" value="Unassembled WGS sequence"/>
</dbReference>
<proteinExistence type="predicted"/>
<sequence length="154" mass="17881">MITKICWKKHGVILRLCWFSRLRSSWLNYNWRWTVFTRPGYNNVGGGAGGGEDIETLIKIFHHIIPEFSSSAKTAWCFSFQIIPPPRLGSTPRRPKVRVQSIWPNHFQVVLRSTMGTFHASSHWKLLPSYLESMTPFNTVVNYNRLIEGVVFSR</sequence>
<protein>
    <submittedName>
        <fullName evidence="1">Uncharacterized protein</fullName>
    </submittedName>
</protein>
<keyword evidence="2" id="KW-1185">Reference proteome</keyword>
<accession>A0A226F0Q4</accession>
<organism evidence="1 2">
    <name type="scientific">Folsomia candida</name>
    <name type="common">Springtail</name>
    <dbReference type="NCBI Taxonomy" id="158441"/>
    <lineage>
        <taxon>Eukaryota</taxon>
        <taxon>Metazoa</taxon>
        <taxon>Ecdysozoa</taxon>
        <taxon>Arthropoda</taxon>
        <taxon>Hexapoda</taxon>
        <taxon>Collembola</taxon>
        <taxon>Entomobryomorpha</taxon>
        <taxon>Isotomoidea</taxon>
        <taxon>Isotomidae</taxon>
        <taxon>Proisotominae</taxon>
        <taxon>Folsomia</taxon>
    </lineage>
</organism>
<dbReference type="EMBL" id="LNIX01000001">
    <property type="protein sequence ID" value="OXA63359.1"/>
    <property type="molecule type" value="Genomic_DNA"/>
</dbReference>
<comment type="caution">
    <text evidence="1">The sequence shown here is derived from an EMBL/GenBank/DDBJ whole genome shotgun (WGS) entry which is preliminary data.</text>
</comment>
<evidence type="ECO:0000313" key="1">
    <source>
        <dbReference type="EMBL" id="OXA63359.1"/>
    </source>
</evidence>
<evidence type="ECO:0000313" key="2">
    <source>
        <dbReference type="Proteomes" id="UP000198287"/>
    </source>
</evidence>
<name>A0A226F0Q4_FOLCA</name>
<gene>
    <name evidence="1" type="ORF">Fcan01_03938</name>
</gene>
<dbReference type="AlphaFoldDB" id="A0A226F0Q4"/>
<reference evidence="1 2" key="1">
    <citation type="submission" date="2015-12" db="EMBL/GenBank/DDBJ databases">
        <title>The genome of Folsomia candida.</title>
        <authorList>
            <person name="Faddeeva A."/>
            <person name="Derks M.F."/>
            <person name="Anvar Y."/>
            <person name="Smit S."/>
            <person name="Van Straalen N."/>
            <person name="Roelofs D."/>
        </authorList>
    </citation>
    <scope>NUCLEOTIDE SEQUENCE [LARGE SCALE GENOMIC DNA]</scope>
    <source>
        <strain evidence="1 2">VU population</strain>
        <tissue evidence="1">Whole body</tissue>
    </source>
</reference>